<evidence type="ECO:0000313" key="5">
    <source>
        <dbReference type="EMBL" id="EOT60170.1"/>
    </source>
</evidence>
<dbReference type="RefSeq" id="WP_010762041.1">
    <property type="nucleotide sequence ID" value="NZ_KB946316.1"/>
</dbReference>
<gene>
    <name evidence="5" type="ORF">I583_02805</name>
    <name evidence="4" type="ORF">UAW_01839</name>
</gene>
<evidence type="ECO:0000313" key="6">
    <source>
        <dbReference type="Proteomes" id="UP000013858"/>
    </source>
</evidence>
<evidence type="ECO:0000313" key="4">
    <source>
        <dbReference type="EMBL" id="EOH96674.1"/>
    </source>
</evidence>
<dbReference type="EMBL" id="ASVY01000003">
    <property type="protein sequence ID" value="EOT60170.1"/>
    <property type="molecule type" value="Genomic_DNA"/>
</dbReference>
<keyword evidence="1" id="KW-0677">Repeat</keyword>
<reference evidence="5 7" key="2">
    <citation type="submission" date="2013-03" db="EMBL/GenBank/DDBJ databases">
        <title>The Genome Sequence of Enterococcus haemoperoxidus BAA-382 (PacBio/Illumina hybrid assembly).</title>
        <authorList>
            <consortium name="The Broad Institute Genomics Platform"/>
            <consortium name="The Broad Institute Genome Sequencing Center for Infectious Disease"/>
            <person name="Earl A."/>
            <person name="Russ C."/>
            <person name="Gilmore M."/>
            <person name="Surin D."/>
            <person name="Walker B."/>
            <person name="Young S."/>
            <person name="Zeng Q."/>
            <person name="Gargeya S."/>
            <person name="Fitzgerald M."/>
            <person name="Haas B."/>
            <person name="Abouelleil A."/>
            <person name="Allen A.W."/>
            <person name="Alvarado L."/>
            <person name="Arachchi H.M."/>
            <person name="Berlin A.M."/>
            <person name="Chapman S.B."/>
            <person name="Gainer-Dewar J."/>
            <person name="Goldberg J."/>
            <person name="Griggs A."/>
            <person name="Gujja S."/>
            <person name="Hansen M."/>
            <person name="Howarth C."/>
            <person name="Imamovic A."/>
            <person name="Ireland A."/>
            <person name="Larimer J."/>
            <person name="McCowan C."/>
            <person name="Murphy C."/>
            <person name="Pearson M."/>
            <person name="Poon T.W."/>
            <person name="Priest M."/>
            <person name="Roberts A."/>
            <person name="Saif S."/>
            <person name="Shea T."/>
            <person name="Sisk P."/>
            <person name="Sykes S."/>
            <person name="Wortman J."/>
            <person name="Nusbaum C."/>
            <person name="Birren B."/>
        </authorList>
    </citation>
    <scope>NUCLEOTIDE SEQUENCE [LARGE SCALE GENOMIC DNA]</scope>
    <source>
        <strain evidence="5 7">ATCC BAA-382</strain>
    </source>
</reference>
<feature type="transmembrane region" description="Helical" evidence="2">
    <location>
        <begin position="12"/>
        <end position="28"/>
    </location>
</feature>
<proteinExistence type="predicted"/>
<dbReference type="EMBL" id="AJAR01000016">
    <property type="protein sequence ID" value="EOH96674.1"/>
    <property type="molecule type" value="Genomic_DNA"/>
</dbReference>
<dbReference type="Pfam" id="PF06458">
    <property type="entry name" value="MucBP"/>
    <property type="match status" value="1"/>
</dbReference>
<dbReference type="Proteomes" id="UP000013858">
    <property type="component" value="Unassembled WGS sequence"/>
</dbReference>
<dbReference type="AlphaFoldDB" id="R2T8V7"/>
<protein>
    <recommendedName>
        <fullName evidence="3">MucBP domain-containing protein</fullName>
    </recommendedName>
</protein>
<comment type="caution">
    <text evidence="4">The sequence shown here is derived from an EMBL/GenBank/DDBJ whole genome shotgun (WGS) entry which is preliminary data.</text>
</comment>
<dbReference type="Gene3D" id="3.10.20.320">
    <property type="entry name" value="Putative peptidoglycan bound protein (lpxtg motif)"/>
    <property type="match status" value="1"/>
</dbReference>
<dbReference type="Proteomes" id="UP000014197">
    <property type="component" value="Unassembled WGS sequence"/>
</dbReference>
<evidence type="ECO:0000259" key="3">
    <source>
        <dbReference type="Pfam" id="PF06458"/>
    </source>
</evidence>
<sequence>MKKQNIITQVKRCIILFGFVLVSGFFFMQSDKKIIAQQEDELATTESKTGALETSLINRTDAEVTEISVTMKLTGADGKPLEGVSFVIQRLRATGKWTTFNQEQPFITDSLGEIKMTPKVVGLMKQYGGRDDNKAFRFREVSVPKDSGYVAPPPYSGTDDEMAASGGQTLSGFISDRMDITSATTMDYHLRMSHNKMGSSNLVNNPTFYRDTTTNYIPGWVSFVGSFGFSLGATPILLNYTHPMADLPWNRFEKIPLTNKNNINEWLYKGVNVEYPLLNQINVDPPPVTDYLGQLKVYQYDPANNEYYVLADTTNATSKTRQLVYILGQTVSVKPNTTYRFGISYHLPVGLPDAAGSIEIVFYNGKRVTGPKDGFKVTELADGYWHDLYTEFKTSTNADEVSLSLRMNFPVKKASWTSVKNVWLEEGSGGSGGTSGEGDAQEVTVNYHQDGVIKDTASIPAGNLGRTWSAPLKTYADFDFESAKLDGVNVSATTEQPVTGIFKNEKQTVDYYFKKKHDYKLVADPMDWGKQFVGTQAPVSSLFNGKVYVYDGDTKVETLTSNFTSSIKAYDNSLAGAKKFDVTFQSTAQLNTKYPGLENKNTVVASLSVLFYTELKATSVAQTYFENVDVPTAEKRKAWVKDVMVNGKAVGDNYTVDLVTAWDSSQVIAKDYQVKVSSGELSEIVVVTVTYTPIGDLILDVPTTLNFRDVYVRKGKEQVIRRKNDNWSLSVDDQRHVTYQKGWDLSVKLEESLTLEKDDIKVGLDDVVIYKKDSSSVPEVLKKGERHEILNHATGVTGETKMSWPSDAGFLLKIDRLKSRYIEEGAYKAVLEFTLADTP</sequence>
<evidence type="ECO:0000313" key="7">
    <source>
        <dbReference type="Proteomes" id="UP000014197"/>
    </source>
</evidence>
<keyword evidence="7" id="KW-1185">Reference proteome</keyword>
<reference evidence="4 6" key="1">
    <citation type="submission" date="2013-02" db="EMBL/GenBank/DDBJ databases">
        <title>The Genome Sequence of Enterococcus haemoperoxidus BAA-382.</title>
        <authorList>
            <consortium name="The Broad Institute Genome Sequencing Platform"/>
            <consortium name="The Broad Institute Genome Sequencing Center for Infectious Disease"/>
            <person name="Earl A.M."/>
            <person name="Gilmore M.S."/>
            <person name="Lebreton F."/>
            <person name="Walker B."/>
            <person name="Young S.K."/>
            <person name="Zeng Q."/>
            <person name="Gargeya S."/>
            <person name="Fitzgerald M."/>
            <person name="Haas B."/>
            <person name="Abouelleil A."/>
            <person name="Alvarado L."/>
            <person name="Arachchi H.M."/>
            <person name="Berlin A.M."/>
            <person name="Chapman S.B."/>
            <person name="Dewar J."/>
            <person name="Goldberg J."/>
            <person name="Griggs A."/>
            <person name="Gujja S."/>
            <person name="Hansen M."/>
            <person name="Howarth C."/>
            <person name="Imamovic A."/>
            <person name="Larimer J."/>
            <person name="McCowan C."/>
            <person name="Murphy C."/>
            <person name="Neiman D."/>
            <person name="Pearson M."/>
            <person name="Priest M."/>
            <person name="Roberts A."/>
            <person name="Saif S."/>
            <person name="Shea T."/>
            <person name="Sisk P."/>
            <person name="Sykes S."/>
            <person name="Wortman J."/>
            <person name="Nusbaum C."/>
            <person name="Birren B."/>
        </authorList>
    </citation>
    <scope>NUCLEOTIDE SEQUENCE [LARGE SCALE GENOMIC DNA]</scope>
    <source>
        <strain evidence="4 6">ATCC BAA-382</strain>
    </source>
</reference>
<dbReference type="PATRIC" id="fig|1158608.3.peg.1815"/>
<organism evidence="4 6">
    <name type="scientific">Enterococcus haemoperoxidus ATCC BAA-382</name>
    <dbReference type="NCBI Taxonomy" id="1158608"/>
    <lineage>
        <taxon>Bacteria</taxon>
        <taxon>Bacillati</taxon>
        <taxon>Bacillota</taxon>
        <taxon>Bacilli</taxon>
        <taxon>Lactobacillales</taxon>
        <taxon>Enterococcaceae</taxon>
        <taxon>Enterococcus</taxon>
    </lineage>
</organism>
<feature type="domain" description="MucBP" evidence="3">
    <location>
        <begin position="443"/>
        <end position="514"/>
    </location>
</feature>
<evidence type="ECO:0000256" key="1">
    <source>
        <dbReference type="ARBA" id="ARBA00022737"/>
    </source>
</evidence>
<keyword evidence="2" id="KW-0812">Transmembrane</keyword>
<keyword evidence="2" id="KW-1133">Transmembrane helix</keyword>
<name>R2T8V7_9ENTE</name>
<evidence type="ECO:0000256" key="2">
    <source>
        <dbReference type="SAM" id="Phobius"/>
    </source>
</evidence>
<accession>R2T8V7</accession>
<keyword evidence="2" id="KW-0472">Membrane</keyword>
<dbReference type="InterPro" id="IPR009459">
    <property type="entry name" value="MucBP_dom"/>
</dbReference>
<dbReference type="OrthoDB" id="2306834at2"/>